<dbReference type="Pfam" id="PF13223">
    <property type="entry name" value="DUF4031"/>
    <property type="match status" value="1"/>
</dbReference>
<evidence type="ECO:0000313" key="3">
    <source>
        <dbReference type="EMBL" id="SCG13873.1"/>
    </source>
</evidence>
<keyword evidence="4" id="KW-1185">Reference proteome</keyword>
<feature type="region of interest" description="Disordered" evidence="1">
    <location>
        <begin position="81"/>
        <end position="118"/>
    </location>
</feature>
<feature type="domain" description="DUF4031" evidence="2">
    <location>
        <begin position="3"/>
        <end position="76"/>
    </location>
</feature>
<gene>
    <name evidence="3" type="ORF">GA0070610_0064</name>
</gene>
<evidence type="ECO:0000259" key="2">
    <source>
        <dbReference type="Pfam" id="PF13223"/>
    </source>
</evidence>
<dbReference type="EMBL" id="LT607733">
    <property type="protein sequence ID" value="SCG13873.1"/>
    <property type="molecule type" value="Genomic_DNA"/>
</dbReference>
<reference evidence="3 4" key="1">
    <citation type="submission" date="2016-06" db="EMBL/GenBank/DDBJ databases">
        <authorList>
            <person name="Kjaerup R.B."/>
            <person name="Dalgaard T.S."/>
            <person name="Juul-Madsen H.R."/>
        </authorList>
    </citation>
    <scope>NUCLEOTIDE SEQUENCE [LARGE SCALE GENOMIC DNA]</scope>
    <source>
        <strain evidence="3 4">DSM 43913</strain>
    </source>
</reference>
<dbReference type="GeneID" id="95799974"/>
<sequence length="118" mass="13462">MLYLDRPAWPWRGRLWSHLISDVSPAELHVFAETLGVSRRGFDRDHYDIPAERFAMAVWLGARVVPSRELVRLLRQAGLRRPKHLARPRPEPPATRPRPEPPATRSPGDAALPVLHPC</sequence>
<dbReference type="RefSeq" id="WP_088998158.1">
    <property type="nucleotide sequence ID" value="NZ_JBFAAC010000009.1"/>
</dbReference>
<evidence type="ECO:0000313" key="4">
    <source>
        <dbReference type="Proteomes" id="UP000198251"/>
    </source>
</evidence>
<accession>A0A1C5G1Y9</accession>
<dbReference type="Proteomes" id="UP000198251">
    <property type="component" value="Chromosome I"/>
</dbReference>
<dbReference type="InterPro" id="IPR025109">
    <property type="entry name" value="DUF4031"/>
</dbReference>
<organism evidence="3 4">
    <name type="scientific">Micromonospora echinofusca</name>
    <dbReference type="NCBI Taxonomy" id="47858"/>
    <lineage>
        <taxon>Bacteria</taxon>
        <taxon>Bacillati</taxon>
        <taxon>Actinomycetota</taxon>
        <taxon>Actinomycetes</taxon>
        <taxon>Micromonosporales</taxon>
        <taxon>Micromonosporaceae</taxon>
        <taxon>Micromonospora</taxon>
    </lineage>
</organism>
<proteinExistence type="predicted"/>
<dbReference type="AlphaFoldDB" id="A0A1C5G1Y9"/>
<name>A0A1C5G1Y9_MICEH</name>
<feature type="compositionally biased region" description="Pro residues" evidence="1">
    <location>
        <begin position="91"/>
        <end position="104"/>
    </location>
</feature>
<protein>
    <recommendedName>
        <fullName evidence="2">DUF4031 domain-containing protein</fullName>
    </recommendedName>
</protein>
<evidence type="ECO:0000256" key="1">
    <source>
        <dbReference type="SAM" id="MobiDB-lite"/>
    </source>
</evidence>